<dbReference type="PANTHER" id="PTHR21143">
    <property type="entry name" value="INVERTEBRATE GUSTATORY RECEPTOR"/>
    <property type="match status" value="1"/>
</dbReference>
<keyword evidence="7" id="KW-0807">Transducer</keyword>
<feature type="transmembrane region" description="Helical" evidence="8">
    <location>
        <begin position="94"/>
        <end position="116"/>
    </location>
</feature>
<dbReference type="EMBL" id="VTPC01004708">
    <property type="protein sequence ID" value="KAF2896845.1"/>
    <property type="molecule type" value="Genomic_DNA"/>
</dbReference>
<evidence type="ECO:0000256" key="5">
    <source>
        <dbReference type="ARBA" id="ARBA00023136"/>
    </source>
</evidence>
<dbReference type="PANTHER" id="PTHR21143:SF123">
    <property type="entry name" value="GUSTATORY RECEPTOR FOR SUGAR TASTE 43A-RELATED"/>
    <property type="match status" value="1"/>
</dbReference>
<feature type="transmembrane region" description="Helical" evidence="8">
    <location>
        <begin position="128"/>
        <end position="148"/>
    </location>
</feature>
<keyword evidence="2" id="KW-1003">Cell membrane</keyword>
<proteinExistence type="predicted"/>
<dbReference type="GO" id="GO:0043025">
    <property type="term" value="C:neuronal cell body"/>
    <property type="evidence" value="ECO:0007669"/>
    <property type="project" value="TreeGrafter"/>
</dbReference>
<keyword evidence="6" id="KW-0675">Receptor</keyword>
<dbReference type="GO" id="GO:0005886">
    <property type="term" value="C:plasma membrane"/>
    <property type="evidence" value="ECO:0007669"/>
    <property type="project" value="UniProtKB-SubCell"/>
</dbReference>
<dbReference type="GO" id="GO:0008049">
    <property type="term" value="P:male courtship behavior"/>
    <property type="evidence" value="ECO:0007669"/>
    <property type="project" value="TreeGrafter"/>
</dbReference>
<evidence type="ECO:0000256" key="2">
    <source>
        <dbReference type="ARBA" id="ARBA00022475"/>
    </source>
</evidence>
<evidence type="ECO:0008006" key="11">
    <source>
        <dbReference type="Google" id="ProtNLM"/>
    </source>
</evidence>
<comment type="caution">
    <text evidence="9">The sequence shown here is derived from an EMBL/GenBank/DDBJ whole genome shotgun (WGS) entry which is preliminary data.</text>
</comment>
<gene>
    <name evidence="9" type="ORF">ILUMI_09338</name>
</gene>
<keyword evidence="5 8" id="KW-0472">Membrane</keyword>
<evidence type="ECO:0000256" key="4">
    <source>
        <dbReference type="ARBA" id="ARBA00022989"/>
    </source>
</evidence>
<protein>
    <recommendedName>
        <fullName evidence="11">Gustatory receptor</fullName>
    </recommendedName>
</protein>
<evidence type="ECO:0000256" key="8">
    <source>
        <dbReference type="SAM" id="Phobius"/>
    </source>
</evidence>
<dbReference type="GO" id="GO:0007165">
    <property type="term" value="P:signal transduction"/>
    <property type="evidence" value="ECO:0007669"/>
    <property type="project" value="UniProtKB-KW"/>
</dbReference>
<reference evidence="9" key="1">
    <citation type="submission" date="2019-08" db="EMBL/GenBank/DDBJ databases">
        <title>The genome of the North American firefly Photinus pyralis.</title>
        <authorList>
            <consortium name="Photinus pyralis genome working group"/>
            <person name="Fallon T.R."/>
            <person name="Sander Lower S.E."/>
            <person name="Weng J.-K."/>
        </authorList>
    </citation>
    <scope>NUCLEOTIDE SEQUENCE</scope>
    <source>
        <strain evidence="9">TRF0915ILg1</strain>
        <tissue evidence="9">Whole body</tissue>
    </source>
</reference>
<dbReference type="OrthoDB" id="8176814at2759"/>
<name>A0A8K0D9E7_IGNLU</name>
<dbReference type="AlphaFoldDB" id="A0A8K0D9E7"/>
<keyword evidence="4 8" id="KW-1133">Transmembrane helix</keyword>
<keyword evidence="10" id="KW-1185">Reference proteome</keyword>
<organism evidence="9 10">
    <name type="scientific">Ignelater luminosus</name>
    <name type="common">Cucubano</name>
    <name type="synonym">Pyrophorus luminosus</name>
    <dbReference type="NCBI Taxonomy" id="2038154"/>
    <lineage>
        <taxon>Eukaryota</taxon>
        <taxon>Metazoa</taxon>
        <taxon>Ecdysozoa</taxon>
        <taxon>Arthropoda</taxon>
        <taxon>Hexapoda</taxon>
        <taxon>Insecta</taxon>
        <taxon>Pterygota</taxon>
        <taxon>Neoptera</taxon>
        <taxon>Endopterygota</taxon>
        <taxon>Coleoptera</taxon>
        <taxon>Polyphaga</taxon>
        <taxon>Elateriformia</taxon>
        <taxon>Elateroidea</taxon>
        <taxon>Elateridae</taxon>
        <taxon>Agrypninae</taxon>
        <taxon>Pyrophorini</taxon>
        <taxon>Ignelater</taxon>
    </lineage>
</organism>
<sequence length="245" mass="28023">MLSSLCQYWHLVYGILRRIKLLNTHLKVENFVNQPSIKDFNVLTLPAPNSRKQNVRKVAEASKQDLPKIELNICKLMVVYEKISDAVDLLNDLFGFNCALLIVGVLWHLIITFYGFIGEISGPRKDPFYLFMMTAWNFIHIMRLLFIAEPCYASILQIQQTKNLVCTLLSSVDVDPVYKPKFQEFALILTNRRFDFTATGLTTMDRSLVTSIIGAVTTYLVILLQFTQAVTAPKEETTTEVTRSF</sequence>
<evidence type="ECO:0000256" key="3">
    <source>
        <dbReference type="ARBA" id="ARBA00022692"/>
    </source>
</evidence>
<dbReference type="GO" id="GO:0030425">
    <property type="term" value="C:dendrite"/>
    <property type="evidence" value="ECO:0007669"/>
    <property type="project" value="TreeGrafter"/>
</dbReference>
<evidence type="ECO:0000313" key="10">
    <source>
        <dbReference type="Proteomes" id="UP000801492"/>
    </source>
</evidence>
<evidence type="ECO:0000256" key="7">
    <source>
        <dbReference type="ARBA" id="ARBA00023224"/>
    </source>
</evidence>
<keyword evidence="3 8" id="KW-0812">Transmembrane</keyword>
<dbReference type="InterPro" id="IPR013604">
    <property type="entry name" value="7TM_chemorcpt"/>
</dbReference>
<accession>A0A8K0D9E7</accession>
<dbReference type="GO" id="GO:0030424">
    <property type="term" value="C:axon"/>
    <property type="evidence" value="ECO:0007669"/>
    <property type="project" value="TreeGrafter"/>
</dbReference>
<evidence type="ECO:0000256" key="6">
    <source>
        <dbReference type="ARBA" id="ARBA00023170"/>
    </source>
</evidence>
<dbReference type="Proteomes" id="UP000801492">
    <property type="component" value="Unassembled WGS sequence"/>
</dbReference>
<evidence type="ECO:0000256" key="1">
    <source>
        <dbReference type="ARBA" id="ARBA00004651"/>
    </source>
</evidence>
<comment type="subcellular location">
    <subcellularLocation>
        <location evidence="1">Cell membrane</location>
        <topology evidence="1">Multi-pass membrane protein</topology>
    </subcellularLocation>
</comment>
<evidence type="ECO:0000313" key="9">
    <source>
        <dbReference type="EMBL" id="KAF2896845.1"/>
    </source>
</evidence>
<dbReference type="Pfam" id="PF08395">
    <property type="entry name" value="7tm_7"/>
    <property type="match status" value="1"/>
</dbReference>
<dbReference type="GO" id="GO:0007635">
    <property type="term" value="P:chemosensory behavior"/>
    <property type="evidence" value="ECO:0007669"/>
    <property type="project" value="TreeGrafter"/>
</dbReference>
<dbReference type="GO" id="GO:0050909">
    <property type="term" value="P:sensory perception of taste"/>
    <property type="evidence" value="ECO:0007669"/>
    <property type="project" value="InterPro"/>
</dbReference>